<organism evidence="2 3">
    <name type="scientific">Neurospora intermedia</name>
    <dbReference type="NCBI Taxonomy" id="5142"/>
    <lineage>
        <taxon>Eukaryota</taxon>
        <taxon>Fungi</taxon>
        <taxon>Dikarya</taxon>
        <taxon>Ascomycota</taxon>
        <taxon>Pezizomycotina</taxon>
        <taxon>Sordariomycetes</taxon>
        <taxon>Sordariomycetidae</taxon>
        <taxon>Sordariales</taxon>
        <taxon>Sordariaceae</taxon>
        <taxon>Neurospora</taxon>
    </lineage>
</organism>
<proteinExistence type="predicted"/>
<evidence type="ECO:0000313" key="2">
    <source>
        <dbReference type="EMBL" id="KAL0474898.1"/>
    </source>
</evidence>
<feature type="compositionally biased region" description="Polar residues" evidence="1">
    <location>
        <begin position="38"/>
        <end position="63"/>
    </location>
</feature>
<feature type="region of interest" description="Disordered" evidence="1">
    <location>
        <begin position="22"/>
        <end position="63"/>
    </location>
</feature>
<evidence type="ECO:0000256" key="1">
    <source>
        <dbReference type="SAM" id="MobiDB-lite"/>
    </source>
</evidence>
<evidence type="ECO:0000313" key="3">
    <source>
        <dbReference type="Proteomes" id="UP001451303"/>
    </source>
</evidence>
<comment type="caution">
    <text evidence="2">The sequence shown here is derived from an EMBL/GenBank/DDBJ whole genome shotgun (WGS) entry which is preliminary data.</text>
</comment>
<accession>A0ABR3DRG0</accession>
<keyword evidence="3" id="KW-1185">Reference proteome</keyword>
<protein>
    <submittedName>
        <fullName evidence="2">Uncharacterized protein</fullName>
    </submittedName>
</protein>
<gene>
    <name evidence="2" type="ORF">QR685DRAFT_511140</name>
</gene>
<dbReference type="Proteomes" id="UP001451303">
    <property type="component" value="Unassembled WGS sequence"/>
</dbReference>
<reference evidence="2 3" key="1">
    <citation type="submission" date="2023-09" db="EMBL/GenBank/DDBJ databases">
        <title>Multi-omics analysis of a traditional fermented food reveals byproduct-associated fungal strains for waste-to-food upcycling.</title>
        <authorList>
            <consortium name="Lawrence Berkeley National Laboratory"/>
            <person name="Rekdal V.M."/>
            <person name="Villalobos-Escobedo J.M."/>
            <person name="Rodriguez-Valeron N."/>
            <person name="Garcia M.O."/>
            <person name="Vasquez D.P."/>
            <person name="Damayanti I."/>
            <person name="Sorensen P.M."/>
            <person name="Baidoo E.E."/>
            <person name="De Carvalho A.C."/>
            <person name="Riley R."/>
            <person name="Lipzen A."/>
            <person name="He G."/>
            <person name="Yan M."/>
            <person name="Haridas S."/>
            <person name="Daum C."/>
            <person name="Yoshinaga Y."/>
            <person name="Ng V."/>
            <person name="Grigoriev I.V."/>
            <person name="Munk R."/>
            <person name="Nuraida L."/>
            <person name="Wijaya C.H."/>
            <person name="Morales P.-C."/>
            <person name="Keasling J.D."/>
        </authorList>
    </citation>
    <scope>NUCLEOTIDE SEQUENCE [LARGE SCALE GENOMIC DNA]</scope>
    <source>
        <strain evidence="2 3">FGSC 2613</strain>
    </source>
</reference>
<name>A0ABR3DRG0_NEUIN</name>
<sequence length="63" mass="6790">MPGSMVLCYLDISTQWMTASGPSKGNGLQAKHCPNEMLHSQNSEPCISSSWPTPKSDPANRSP</sequence>
<dbReference type="EMBL" id="JAVLET010000001">
    <property type="protein sequence ID" value="KAL0474898.1"/>
    <property type="molecule type" value="Genomic_DNA"/>
</dbReference>